<sequence>MGCIFAAFAARKPVSAGMLRNRRMARQLRQHARSGALDPFDCARGLQAVPKSL</sequence>
<dbReference type="Proteomes" id="UP000001188">
    <property type="component" value="Chromosome"/>
</dbReference>
<protein>
    <submittedName>
        <fullName evidence="1">Uncharacterized protein</fullName>
    </submittedName>
</protein>
<reference evidence="1 2" key="1">
    <citation type="journal article" date="2008" name="J. Biotechnol.">
        <title>The genome of Xanthomonas campestris pv. campestris B100 and its use for the reconstruction of metabolic pathways involved in xanthan biosynthesis.</title>
        <authorList>
            <person name="Vorholter F.J."/>
            <person name="Schneiker S."/>
            <person name="Goesmann A."/>
            <person name="Krause L."/>
            <person name="Bekel T."/>
            <person name="Kaiser O."/>
            <person name="Linke B."/>
            <person name="Patschkowski T."/>
            <person name="Ruckert C."/>
            <person name="Schmid J."/>
            <person name="Sidhu V.K."/>
            <person name="Sieber V."/>
            <person name="Tauch A."/>
            <person name="Watt S.A."/>
            <person name="Weisshaar B."/>
            <person name="Becker A."/>
            <person name="Niehaus K."/>
            <person name="Puhler A."/>
        </authorList>
    </citation>
    <scope>NUCLEOTIDE SEQUENCE [LARGE SCALE GENOMIC DNA]</scope>
    <source>
        <strain evidence="1 2">B100</strain>
    </source>
</reference>
<dbReference type="EMBL" id="AM920689">
    <property type="protein sequence ID" value="SMH63190.1"/>
    <property type="molecule type" value="Genomic_DNA"/>
</dbReference>
<organism evidence="1 2">
    <name type="scientific">Xanthomonas campestris pv. campestris (strain B100)</name>
    <dbReference type="NCBI Taxonomy" id="509169"/>
    <lineage>
        <taxon>Bacteria</taxon>
        <taxon>Pseudomonadati</taxon>
        <taxon>Pseudomonadota</taxon>
        <taxon>Gammaproteobacteria</taxon>
        <taxon>Lysobacterales</taxon>
        <taxon>Lysobacteraceae</taxon>
        <taxon>Xanthomonas</taxon>
    </lineage>
</organism>
<evidence type="ECO:0000313" key="1">
    <source>
        <dbReference type="EMBL" id="SMH63190.1"/>
    </source>
</evidence>
<proteinExistence type="predicted"/>
<dbReference type="AlphaFoldDB" id="A0A1X7QF16"/>
<gene>
    <name evidence="1" type="ORF">XCCB100_4500</name>
</gene>
<accession>A0A1X7QF16</accession>
<name>A0A1X7QF16_XANCB</name>
<evidence type="ECO:0000313" key="2">
    <source>
        <dbReference type="Proteomes" id="UP000001188"/>
    </source>
</evidence>